<keyword evidence="15" id="KW-1185">Reference proteome</keyword>
<dbReference type="Gene3D" id="3.20.20.300">
    <property type="entry name" value="Glycoside hydrolase, family 3, N-terminal domain"/>
    <property type="match status" value="1"/>
</dbReference>
<evidence type="ECO:0000313" key="14">
    <source>
        <dbReference type="EMBL" id="KAK3309888.1"/>
    </source>
</evidence>
<evidence type="ECO:0000259" key="13">
    <source>
        <dbReference type="SMART" id="SM01217"/>
    </source>
</evidence>
<dbReference type="InterPro" id="IPR013783">
    <property type="entry name" value="Ig-like_fold"/>
</dbReference>
<dbReference type="Gene3D" id="3.40.50.1700">
    <property type="entry name" value="Glycoside hydrolase family 3 C-terminal domain"/>
    <property type="match status" value="1"/>
</dbReference>
<dbReference type="GO" id="GO:0046556">
    <property type="term" value="F:alpha-L-arabinofuranosidase activity"/>
    <property type="evidence" value="ECO:0007669"/>
    <property type="project" value="TreeGrafter"/>
</dbReference>
<dbReference type="InterPro" id="IPR001764">
    <property type="entry name" value="Glyco_hydro_3_N"/>
</dbReference>
<keyword evidence="9" id="KW-0624">Polysaccharide degradation</keyword>
<dbReference type="InterPro" id="IPR026891">
    <property type="entry name" value="Fn3-like"/>
</dbReference>
<dbReference type="PANTHER" id="PTHR42721:SF3">
    <property type="entry name" value="BETA-D-XYLOSIDASE 5-RELATED"/>
    <property type="match status" value="1"/>
</dbReference>
<dbReference type="SUPFAM" id="SSF52279">
    <property type="entry name" value="Beta-D-glucan exohydrolase, C-terminal domain"/>
    <property type="match status" value="1"/>
</dbReference>
<dbReference type="RefSeq" id="XP_062725668.1">
    <property type="nucleotide sequence ID" value="XM_062862200.1"/>
</dbReference>
<protein>
    <recommendedName>
        <fullName evidence="11">xylan 1,4-beta-xylosidase</fullName>
        <ecNumber evidence="11">3.2.1.37</ecNumber>
    </recommendedName>
</protein>
<reference evidence="14" key="1">
    <citation type="journal article" date="2023" name="Mol. Phylogenet. Evol.">
        <title>Genome-scale phylogeny and comparative genomics of the fungal order Sordariales.</title>
        <authorList>
            <person name="Hensen N."/>
            <person name="Bonometti L."/>
            <person name="Westerberg I."/>
            <person name="Brannstrom I.O."/>
            <person name="Guillou S."/>
            <person name="Cros-Aarteil S."/>
            <person name="Calhoun S."/>
            <person name="Haridas S."/>
            <person name="Kuo A."/>
            <person name="Mondo S."/>
            <person name="Pangilinan J."/>
            <person name="Riley R."/>
            <person name="LaButti K."/>
            <person name="Andreopoulos B."/>
            <person name="Lipzen A."/>
            <person name="Chen C."/>
            <person name="Yan M."/>
            <person name="Daum C."/>
            <person name="Ng V."/>
            <person name="Clum A."/>
            <person name="Steindorff A."/>
            <person name="Ohm R.A."/>
            <person name="Martin F."/>
            <person name="Silar P."/>
            <person name="Natvig D.O."/>
            <person name="Lalanne C."/>
            <person name="Gautier V."/>
            <person name="Ament-Velasquez S.L."/>
            <person name="Kruys A."/>
            <person name="Hutchinson M.I."/>
            <person name="Powell A.J."/>
            <person name="Barry K."/>
            <person name="Miller A.N."/>
            <person name="Grigoriev I.V."/>
            <person name="Debuchy R."/>
            <person name="Gladieux P."/>
            <person name="Hiltunen Thoren M."/>
            <person name="Johannesson H."/>
        </authorList>
    </citation>
    <scope>NUCLEOTIDE SEQUENCE</scope>
    <source>
        <strain evidence="14">CBS 333.67</strain>
    </source>
</reference>
<comment type="pathway">
    <text evidence="1">Glycan degradation; xylan degradation.</text>
</comment>
<dbReference type="AlphaFoldDB" id="A0AAJ0M5J1"/>
<evidence type="ECO:0000256" key="11">
    <source>
        <dbReference type="ARBA" id="ARBA00026107"/>
    </source>
</evidence>
<evidence type="ECO:0000256" key="10">
    <source>
        <dbReference type="ARBA" id="ARBA00024574"/>
    </source>
</evidence>
<feature type="signal peptide" evidence="12">
    <location>
        <begin position="1"/>
        <end position="22"/>
    </location>
</feature>
<dbReference type="InterPro" id="IPR017853">
    <property type="entry name" value="GH"/>
</dbReference>
<dbReference type="SUPFAM" id="SSF51445">
    <property type="entry name" value="(Trans)glycosidases"/>
    <property type="match status" value="1"/>
</dbReference>
<evidence type="ECO:0000256" key="1">
    <source>
        <dbReference type="ARBA" id="ARBA00004851"/>
    </source>
</evidence>
<dbReference type="InterPro" id="IPR036962">
    <property type="entry name" value="Glyco_hydro_3_N_sf"/>
</dbReference>
<evidence type="ECO:0000313" key="15">
    <source>
        <dbReference type="Proteomes" id="UP001273166"/>
    </source>
</evidence>
<dbReference type="PANTHER" id="PTHR42721">
    <property type="entry name" value="SUGAR HYDROLASE-RELATED"/>
    <property type="match status" value="1"/>
</dbReference>
<evidence type="ECO:0000256" key="9">
    <source>
        <dbReference type="ARBA" id="ARBA00023326"/>
    </source>
</evidence>
<evidence type="ECO:0000256" key="2">
    <source>
        <dbReference type="ARBA" id="ARBA00005336"/>
    </source>
</evidence>
<evidence type="ECO:0000256" key="12">
    <source>
        <dbReference type="SAM" id="SignalP"/>
    </source>
</evidence>
<proteinExistence type="inferred from homology"/>
<sequence length="840" mass="91039">MKVLSPLRLAMASVIVADVVAGFRYPDCTNGPLANNTVCDTKASPSDRAAALVKAMKIDEKLVNLVDMSKGAERLGLPPYAWWSEALHGVASSPGVVFNRTGDAFSYATSFANTITISAAFDDELVRRVANVISTEARAFANAGLAGLDYWTPNINPYKDPRWGRGYETPGEDPVRIKGYVKALLEGLEGEDPVKKVIATCKHYAVYDLERWQGVTRHRFNAVVSLQDLSEYYLPPFQQCARDSKVGSFMCSYNSINGTPACASTYLMNDILRKHWNWTEQNNYITSDCNAIQDFLPQWHNFSQTAAQAAAAAYKAGTDTVCEVPGYPPFTDVVGAYNQTLLPEPVIDTALRRLYEGLVRVGYFDPPSASPYRSIGWSQVNTPEAQDLALQSAADGLVLLKNDGTLPLSLEGKTVALIGHWANATRQMLGGYSGIPPYLHSPVYAASQLNLTYRYASGPVAPSNNATKDTWTAPALAAANESDIILYFGGTDQTIAAEDKDRDSIAWPPAQLTLIQTLSALGKPLVISQLGDQVDDTPLLRNPNVSAILWAGYPGQSGGVAVLNAITGRSAPAGRLPVTQYPASYTSQIPMTDMALRPSTSPSSASSFSSTGSPGRTYRWYPTNSTVLPFGFGLHYTSFRARFGEFATLRFPRPSSLLLGCTAADSTTSSSTQQHKYKDLCPFPPPSQMPLSVWVSNQGNVTSDYVALVFVAGDFGPRPYPTRTLVGYTRLSGIRPGETVAGVVEVKVGDLARVDEMGNRVLYPGRYKLVLDVDQSGRGSDETLSLRLVAGMGTLWCWMSFPSRGCRWQALQIAEDEKGNGKIAGEELSEDTAVIARQGQ</sequence>
<dbReference type="EC" id="3.2.1.37" evidence="11"/>
<keyword evidence="8" id="KW-0326">Glycosidase</keyword>
<dbReference type="EMBL" id="JAUDZG010000001">
    <property type="protein sequence ID" value="KAK3309888.1"/>
    <property type="molecule type" value="Genomic_DNA"/>
</dbReference>
<gene>
    <name evidence="14" type="ORF">B0T15DRAFT_17150</name>
</gene>
<keyword evidence="5 14" id="KW-0378">Hydrolase</keyword>
<comment type="caution">
    <text evidence="14">The sequence shown here is derived from an EMBL/GenBank/DDBJ whole genome shotgun (WGS) entry which is preliminary data.</text>
</comment>
<evidence type="ECO:0000256" key="5">
    <source>
        <dbReference type="ARBA" id="ARBA00022801"/>
    </source>
</evidence>
<evidence type="ECO:0000256" key="7">
    <source>
        <dbReference type="ARBA" id="ARBA00023277"/>
    </source>
</evidence>
<name>A0AAJ0M5J1_9PEZI</name>
<evidence type="ECO:0000256" key="4">
    <source>
        <dbReference type="ARBA" id="ARBA00022729"/>
    </source>
</evidence>
<dbReference type="Pfam" id="PF01915">
    <property type="entry name" value="Glyco_hydro_3_C"/>
    <property type="match status" value="1"/>
</dbReference>
<dbReference type="GO" id="GO:0045493">
    <property type="term" value="P:xylan catabolic process"/>
    <property type="evidence" value="ECO:0007669"/>
    <property type="project" value="UniProtKB-KW"/>
</dbReference>
<dbReference type="SMART" id="SM01217">
    <property type="entry name" value="Fn3_like"/>
    <property type="match status" value="1"/>
</dbReference>
<reference evidence="14" key="2">
    <citation type="submission" date="2023-06" db="EMBL/GenBank/DDBJ databases">
        <authorList>
            <consortium name="Lawrence Berkeley National Laboratory"/>
            <person name="Mondo S.J."/>
            <person name="Hensen N."/>
            <person name="Bonometti L."/>
            <person name="Westerberg I."/>
            <person name="Brannstrom I.O."/>
            <person name="Guillou S."/>
            <person name="Cros-Aarteil S."/>
            <person name="Calhoun S."/>
            <person name="Haridas S."/>
            <person name="Kuo A."/>
            <person name="Pangilinan J."/>
            <person name="Riley R."/>
            <person name="Labutti K."/>
            <person name="Andreopoulos B."/>
            <person name="Lipzen A."/>
            <person name="Chen C."/>
            <person name="Yanf M."/>
            <person name="Daum C."/>
            <person name="Ng V."/>
            <person name="Clum A."/>
            <person name="Steindorff A."/>
            <person name="Ohm R."/>
            <person name="Martin F."/>
            <person name="Silar P."/>
            <person name="Natvig D."/>
            <person name="Lalanne C."/>
            <person name="Gautier V."/>
            <person name="Ament-Velasquez S.L."/>
            <person name="Kruys A."/>
            <person name="Hutchinson M.I."/>
            <person name="Powell A.J."/>
            <person name="Barry K."/>
            <person name="Miller A.N."/>
            <person name="Grigoriev I.V."/>
            <person name="Debuchy R."/>
            <person name="Gladieux P."/>
            <person name="Thoren M.H."/>
            <person name="Johannesson H."/>
        </authorList>
    </citation>
    <scope>NUCLEOTIDE SEQUENCE</scope>
    <source>
        <strain evidence="14">CBS 333.67</strain>
    </source>
</reference>
<accession>A0AAJ0M5J1</accession>
<dbReference type="InterPro" id="IPR036881">
    <property type="entry name" value="Glyco_hydro_3_C_sf"/>
</dbReference>
<comment type="similarity">
    <text evidence="2">Belongs to the glycosyl hydrolase 3 family.</text>
</comment>
<dbReference type="InterPro" id="IPR002772">
    <property type="entry name" value="Glyco_hydro_3_C"/>
</dbReference>
<keyword evidence="3" id="KW-0858">Xylan degradation</keyword>
<feature type="chain" id="PRO_5042462320" description="xylan 1,4-beta-xylosidase" evidence="12">
    <location>
        <begin position="23"/>
        <end position="840"/>
    </location>
</feature>
<evidence type="ECO:0000256" key="8">
    <source>
        <dbReference type="ARBA" id="ARBA00023295"/>
    </source>
</evidence>
<dbReference type="Pfam" id="PF00933">
    <property type="entry name" value="Glyco_hydro_3"/>
    <property type="match status" value="1"/>
</dbReference>
<dbReference type="Pfam" id="PF14310">
    <property type="entry name" value="Fn3-like"/>
    <property type="match status" value="1"/>
</dbReference>
<dbReference type="Gene3D" id="2.60.40.10">
    <property type="entry name" value="Immunoglobulins"/>
    <property type="match status" value="1"/>
</dbReference>
<dbReference type="GO" id="GO:0031222">
    <property type="term" value="P:arabinan catabolic process"/>
    <property type="evidence" value="ECO:0007669"/>
    <property type="project" value="TreeGrafter"/>
</dbReference>
<organism evidence="14 15">
    <name type="scientific">Chaetomium strumarium</name>
    <dbReference type="NCBI Taxonomy" id="1170767"/>
    <lineage>
        <taxon>Eukaryota</taxon>
        <taxon>Fungi</taxon>
        <taxon>Dikarya</taxon>
        <taxon>Ascomycota</taxon>
        <taxon>Pezizomycotina</taxon>
        <taxon>Sordariomycetes</taxon>
        <taxon>Sordariomycetidae</taxon>
        <taxon>Sordariales</taxon>
        <taxon>Chaetomiaceae</taxon>
        <taxon>Chaetomium</taxon>
    </lineage>
</organism>
<feature type="domain" description="Fibronectin type III-like" evidence="13">
    <location>
        <begin position="705"/>
        <end position="775"/>
    </location>
</feature>
<dbReference type="GO" id="GO:0009044">
    <property type="term" value="F:xylan 1,4-beta-xylosidase activity"/>
    <property type="evidence" value="ECO:0007669"/>
    <property type="project" value="UniProtKB-EC"/>
</dbReference>
<keyword evidence="4 12" id="KW-0732">Signal</keyword>
<dbReference type="GeneID" id="87881029"/>
<comment type="catalytic activity">
    <reaction evidence="10">
        <text>Hydrolysis of (1-&gt;4)-beta-D-xylans, to remove successive D-xylose residues from the non-reducing termini.</text>
        <dbReference type="EC" id="3.2.1.37"/>
    </reaction>
</comment>
<evidence type="ECO:0000256" key="3">
    <source>
        <dbReference type="ARBA" id="ARBA00022651"/>
    </source>
</evidence>
<dbReference type="InterPro" id="IPR044993">
    <property type="entry name" value="BXL"/>
</dbReference>
<dbReference type="Proteomes" id="UP001273166">
    <property type="component" value="Unassembled WGS sequence"/>
</dbReference>
<evidence type="ECO:0000256" key="6">
    <source>
        <dbReference type="ARBA" id="ARBA00023180"/>
    </source>
</evidence>
<keyword evidence="6" id="KW-0325">Glycoprotein</keyword>
<keyword evidence="7" id="KW-0119">Carbohydrate metabolism</keyword>